<feature type="chain" id="PRO_5015519693" evidence="2">
    <location>
        <begin position="21"/>
        <end position="71"/>
    </location>
</feature>
<keyword evidence="2" id="KW-0732">Signal</keyword>
<feature type="signal peptide" evidence="2">
    <location>
        <begin position="1"/>
        <end position="20"/>
    </location>
</feature>
<keyword evidence="4" id="KW-1185">Reference proteome</keyword>
<evidence type="ECO:0000313" key="4">
    <source>
        <dbReference type="Proteomes" id="UP000241808"/>
    </source>
</evidence>
<sequence length="71" mass="8040">MLFRRAFLMALVGLPVATLAAPAAEASWVSQGVNATGRGLRRAGRSINRGVRRGERRVRRQIFGRPRRRRR</sequence>
<dbReference type="EMBL" id="PZZL01000006">
    <property type="protein sequence ID" value="PTM53515.1"/>
    <property type="molecule type" value="Genomic_DNA"/>
</dbReference>
<comment type="caution">
    <text evidence="3">The sequence shown here is derived from an EMBL/GenBank/DDBJ whole genome shotgun (WGS) entry which is preliminary data.</text>
</comment>
<reference evidence="3 4" key="1">
    <citation type="submission" date="2018-04" db="EMBL/GenBank/DDBJ databases">
        <title>Genomic Encyclopedia of Archaeal and Bacterial Type Strains, Phase II (KMG-II): from individual species to whole genera.</title>
        <authorList>
            <person name="Goeker M."/>
        </authorList>
    </citation>
    <scope>NUCLEOTIDE SEQUENCE [LARGE SCALE GENOMIC DNA]</scope>
    <source>
        <strain evidence="3 4">DSM 25521</strain>
    </source>
</reference>
<protein>
    <submittedName>
        <fullName evidence="3">Uncharacterized protein</fullName>
    </submittedName>
</protein>
<dbReference type="Proteomes" id="UP000241808">
    <property type="component" value="Unassembled WGS sequence"/>
</dbReference>
<organism evidence="3 4">
    <name type="scientific">Phreatobacter oligotrophus</name>
    <dbReference type="NCBI Taxonomy" id="1122261"/>
    <lineage>
        <taxon>Bacteria</taxon>
        <taxon>Pseudomonadati</taxon>
        <taxon>Pseudomonadota</taxon>
        <taxon>Alphaproteobacteria</taxon>
        <taxon>Hyphomicrobiales</taxon>
        <taxon>Phreatobacteraceae</taxon>
        <taxon>Phreatobacter</taxon>
    </lineage>
</organism>
<dbReference type="RefSeq" id="WP_108178290.1">
    <property type="nucleotide sequence ID" value="NZ_JAIESU010000016.1"/>
</dbReference>
<evidence type="ECO:0000256" key="2">
    <source>
        <dbReference type="SAM" id="SignalP"/>
    </source>
</evidence>
<accession>A0A2T4Z1C0</accession>
<name>A0A2T4Z1C0_9HYPH</name>
<dbReference type="AlphaFoldDB" id="A0A2T4Z1C0"/>
<gene>
    <name evidence="3" type="ORF">C8P69_106169</name>
</gene>
<evidence type="ECO:0000256" key="1">
    <source>
        <dbReference type="SAM" id="MobiDB-lite"/>
    </source>
</evidence>
<evidence type="ECO:0000313" key="3">
    <source>
        <dbReference type="EMBL" id="PTM53515.1"/>
    </source>
</evidence>
<proteinExistence type="predicted"/>
<feature type="region of interest" description="Disordered" evidence="1">
    <location>
        <begin position="40"/>
        <end position="71"/>
    </location>
</feature>